<keyword evidence="1" id="KW-0812">Transmembrane</keyword>
<keyword evidence="1" id="KW-1133">Transmembrane helix</keyword>
<feature type="transmembrane region" description="Helical" evidence="1">
    <location>
        <begin position="74"/>
        <end position="96"/>
    </location>
</feature>
<gene>
    <name evidence="2" type="ORF">GCM10023156_70830</name>
</gene>
<comment type="caution">
    <text evidence="2">The sequence shown here is derived from an EMBL/GenBank/DDBJ whole genome shotgun (WGS) entry which is preliminary data.</text>
</comment>
<keyword evidence="3" id="KW-1185">Reference proteome</keyword>
<evidence type="ECO:0000256" key="1">
    <source>
        <dbReference type="SAM" id="Phobius"/>
    </source>
</evidence>
<feature type="transmembrane region" description="Helical" evidence="1">
    <location>
        <begin position="102"/>
        <end position="124"/>
    </location>
</feature>
<organism evidence="2 3">
    <name type="scientific">Novipirellula rosea</name>
    <dbReference type="NCBI Taxonomy" id="1031540"/>
    <lineage>
        <taxon>Bacteria</taxon>
        <taxon>Pseudomonadati</taxon>
        <taxon>Planctomycetota</taxon>
        <taxon>Planctomycetia</taxon>
        <taxon>Pirellulales</taxon>
        <taxon>Pirellulaceae</taxon>
        <taxon>Novipirellula</taxon>
    </lineage>
</organism>
<evidence type="ECO:0008006" key="4">
    <source>
        <dbReference type="Google" id="ProtNLM"/>
    </source>
</evidence>
<name>A0ABP8NWL9_9BACT</name>
<accession>A0ABP8NWL9</accession>
<reference evidence="3" key="1">
    <citation type="journal article" date="2019" name="Int. J. Syst. Evol. Microbiol.">
        <title>The Global Catalogue of Microorganisms (GCM) 10K type strain sequencing project: providing services to taxonomists for standard genome sequencing and annotation.</title>
        <authorList>
            <consortium name="The Broad Institute Genomics Platform"/>
            <consortium name="The Broad Institute Genome Sequencing Center for Infectious Disease"/>
            <person name="Wu L."/>
            <person name="Ma J."/>
        </authorList>
    </citation>
    <scope>NUCLEOTIDE SEQUENCE [LARGE SCALE GENOMIC DNA]</scope>
    <source>
        <strain evidence="3">JCM 17759</strain>
    </source>
</reference>
<protein>
    <recommendedName>
        <fullName evidence="4">DUF5658 domain-containing protein</fullName>
    </recommendedName>
</protein>
<feature type="transmembrane region" description="Helical" evidence="1">
    <location>
        <begin position="28"/>
        <end position="50"/>
    </location>
</feature>
<evidence type="ECO:0000313" key="2">
    <source>
        <dbReference type="EMBL" id="GAA4473201.1"/>
    </source>
</evidence>
<evidence type="ECO:0000313" key="3">
    <source>
        <dbReference type="Proteomes" id="UP001500840"/>
    </source>
</evidence>
<dbReference type="EMBL" id="BAABGA010000120">
    <property type="protein sequence ID" value="GAA4473201.1"/>
    <property type="molecule type" value="Genomic_DNA"/>
</dbReference>
<sequence>MMSNVLPSFEYVGLSKGWPTLPAWFRSMYFTVCCTVIGLISCYDMLLVFVHSETIFEMEKNPVCLALLKMEPTFFSYFVIGKSLGTLTVLGVLVQLFRTRFHSWHCVTSGITLFQLGLLAYLTYA</sequence>
<proteinExistence type="predicted"/>
<dbReference type="Proteomes" id="UP001500840">
    <property type="component" value="Unassembled WGS sequence"/>
</dbReference>
<keyword evidence="1" id="KW-0472">Membrane</keyword>